<organism evidence="3 4">
    <name type="scientific">Rummeliibacillus stabekisii</name>
    <dbReference type="NCBI Taxonomy" id="241244"/>
    <lineage>
        <taxon>Bacteria</taxon>
        <taxon>Bacillati</taxon>
        <taxon>Bacillota</taxon>
        <taxon>Bacilli</taxon>
        <taxon>Bacillales</taxon>
        <taxon>Caryophanaceae</taxon>
        <taxon>Rummeliibacillus</taxon>
    </lineage>
</organism>
<dbReference type="InterPro" id="IPR029787">
    <property type="entry name" value="Nucleotide_cyclase"/>
</dbReference>
<dbReference type="STRING" id="241244.ATY39_13520"/>
<dbReference type="PROSITE" id="PS50887">
    <property type="entry name" value="GGDEF"/>
    <property type="match status" value="1"/>
</dbReference>
<dbReference type="RefSeq" id="WP_066790615.1">
    <property type="nucleotide sequence ID" value="NZ_CP014806.1"/>
</dbReference>
<reference evidence="4" key="2">
    <citation type="submission" date="2016-03" db="EMBL/GenBank/DDBJ databases">
        <authorList>
            <person name="Ploux O."/>
        </authorList>
    </citation>
    <scope>NUCLEOTIDE SEQUENCE [LARGE SCALE GENOMIC DNA]</scope>
    <source>
        <strain evidence="4">PP9</strain>
    </source>
</reference>
<evidence type="ECO:0000259" key="2">
    <source>
        <dbReference type="PROSITE" id="PS50887"/>
    </source>
</evidence>
<dbReference type="PANTHER" id="PTHR46663:SF2">
    <property type="entry name" value="GGDEF DOMAIN-CONTAINING PROTEIN"/>
    <property type="match status" value="1"/>
</dbReference>
<evidence type="ECO:0000313" key="3">
    <source>
        <dbReference type="EMBL" id="AMX00338.1"/>
    </source>
</evidence>
<accession>A0A143HF18</accession>
<feature type="transmembrane region" description="Helical" evidence="1">
    <location>
        <begin position="7"/>
        <end position="26"/>
    </location>
</feature>
<dbReference type="OrthoDB" id="69083at2"/>
<sequence>MEITKKNMNTMFWITVILFLILPIILEKFVPIHFYSSYWFLSFPSIFIVLFRFGPKLGITILGVSSLIHIIWEVCEFIRTGELISKEEFEMIIIVNLVKVSVTILTTVYLVKINQHRKELQILNEKLGKLAHMDHLTGLPNRLMLEDYINQVIKISEKYNERFSVMFLDLDRFKEINDTLGHATGDYLLIQVAERLQRSVRKNDVVFRLAGDEFVIVLKDITKEECRNVAERIINEMSDSFILEGMESGISPSIGISFYPENGRSYQEILKNADKAMYFAKLKGKNNFQFI</sequence>
<keyword evidence="1" id="KW-1133">Transmembrane helix</keyword>
<evidence type="ECO:0000256" key="1">
    <source>
        <dbReference type="SAM" id="Phobius"/>
    </source>
</evidence>
<dbReference type="InterPro" id="IPR052163">
    <property type="entry name" value="DGC-Regulatory_Protein"/>
</dbReference>
<gene>
    <name evidence="3" type="ORF">ATY39_13520</name>
</gene>
<dbReference type="Proteomes" id="UP000076021">
    <property type="component" value="Chromosome"/>
</dbReference>
<feature type="transmembrane region" description="Helical" evidence="1">
    <location>
        <begin position="58"/>
        <end position="79"/>
    </location>
</feature>
<proteinExistence type="predicted"/>
<feature type="domain" description="GGDEF" evidence="2">
    <location>
        <begin position="161"/>
        <end position="291"/>
    </location>
</feature>
<evidence type="ECO:0000313" key="4">
    <source>
        <dbReference type="Proteomes" id="UP000076021"/>
    </source>
</evidence>
<keyword evidence="1" id="KW-0812">Transmembrane</keyword>
<dbReference type="SMART" id="SM00267">
    <property type="entry name" value="GGDEF"/>
    <property type="match status" value="1"/>
</dbReference>
<name>A0A143HF18_9BACL</name>
<dbReference type="SUPFAM" id="SSF55073">
    <property type="entry name" value="Nucleotide cyclase"/>
    <property type="match status" value="1"/>
</dbReference>
<keyword evidence="1" id="KW-0472">Membrane</keyword>
<dbReference type="FunFam" id="3.30.70.270:FF:000001">
    <property type="entry name" value="Diguanylate cyclase domain protein"/>
    <property type="match status" value="1"/>
</dbReference>
<dbReference type="EMBL" id="CP014806">
    <property type="protein sequence ID" value="AMX00338.1"/>
    <property type="molecule type" value="Genomic_DNA"/>
</dbReference>
<dbReference type="KEGG" id="rst:ATY39_13520"/>
<dbReference type="Gene3D" id="3.30.70.270">
    <property type="match status" value="1"/>
</dbReference>
<dbReference type="AlphaFoldDB" id="A0A143HF18"/>
<dbReference type="PANTHER" id="PTHR46663">
    <property type="entry name" value="DIGUANYLATE CYCLASE DGCT-RELATED"/>
    <property type="match status" value="1"/>
</dbReference>
<dbReference type="CDD" id="cd01949">
    <property type="entry name" value="GGDEF"/>
    <property type="match status" value="1"/>
</dbReference>
<dbReference type="NCBIfam" id="TIGR00254">
    <property type="entry name" value="GGDEF"/>
    <property type="match status" value="1"/>
</dbReference>
<feature type="transmembrane region" description="Helical" evidence="1">
    <location>
        <begin position="91"/>
        <end position="111"/>
    </location>
</feature>
<dbReference type="InterPro" id="IPR043128">
    <property type="entry name" value="Rev_trsase/Diguanyl_cyclase"/>
</dbReference>
<keyword evidence="4" id="KW-1185">Reference proteome</keyword>
<protein>
    <recommendedName>
        <fullName evidence="2">GGDEF domain-containing protein</fullName>
    </recommendedName>
</protein>
<dbReference type="Pfam" id="PF00990">
    <property type="entry name" value="GGDEF"/>
    <property type="match status" value="1"/>
</dbReference>
<reference evidence="3 4" key="1">
    <citation type="journal article" date="2016" name="Genome Announc.">
        <title>Whole-Genome Sequence of Rummeliibacillus stabekisii Strain PP9 Isolated from Antarctic Soil.</title>
        <authorList>
            <person name="da Mota F.F."/>
            <person name="Vollu R.E."/>
            <person name="Jurelevicius D."/>
            <person name="Seldin L."/>
        </authorList>
    </citation>
    <scope>NUCLEOTIDE SEQUENCE [LARGE SCALE GENOMIC DNA]</scope>
    <source>
        <strain evidence="3 4">PP9</strain>
    </source>
</reference>
<dbReference type="InterPro" id="IPR000160">
    <property type="entry name" value="GGDEF_dom"/>
</dbReference>